<name>A0A844YYS2_9SPHN</name>
<evidence type="ECO:0000313" key="3">
    <source>
        <dbReference type="EMBL" id="MXO71237.1"/>
    </source>
</evidence>
<feature type="signal peptide" evidence="2">
    <location>
        <begin position="1"/>
        <end position="24"/>
    </location>
</feature>
<feature type="compositionally biased region" description="Low complexity" evidence="1">
    <location>
        <begin position="22"/>
        <end position="42"/>
    </location>
</feature>
<dbReference type="EMBL" id="WTYV01000002">
    <property type="protein sequence ID" value="MXO71237.1"/>
    <property type="molecule type" value="Genomic_DNA"/>
</dbReference>
<gene>
    <name evidence="3" type="ORF">GRI99_06235</name>
</gene>
<keyword evidence="4" id="KW-1185">Reference proteome</keyword>
<keyword evidence="2" id="KW-0732">Signal</keyword>
<dbReference type="AlphaFoldDB" id="A0A844YYS2"/>
<dbReference type="OrthoDB" id="7405484at2"/>
<evidence type="ECO:0000256" key="2">
    <source>
        <dbReference type="SAM" id="SignalP"/>
    </source>
</evidence>
<comment type="caution">
    <text evidence="3">The sequence shown here is derived from an EMBL/GenBank/DDBJ whole genome shotgun (WGS) entry which is preliminary data.</text>
</comment>
<evidence type="ECO:0000313" key="4">
    <source>
        <dbReference type="Proteomes" id="UP000466966"/>
    </source>
</evidence>
<feature type="chain" id="PRO_5032332435" evidence="2">
    <location>
        <begin position="25"/>
        <end position="181"/>
    </location>
</feature>
<dbReference type="PROSITE" id="PS51257">
    <property type="entry name" value="PROKAR_LIPOPROTEIN"/>
    <property type="match status" value="1"/>
</dbReference>
<proteinExistence type="predicted"/>
<accession>A0A844YYS2</accession>
<sequence length="181" mass="19049">MRYCHILPLAAALVIAGCSGSEDAADAGGSEAEEMAAAAEDGPTPQAGQYRTTMELLEISVPDAPPEMAQMLQQGFGEGAQQANTYCVTPEQAAQSTSREEVLKNLADSNCTVDEFNQSGGDIDALLTCSGDGMMNGQVTLNGTMTETGSDMEMSFKMQVPQAGEATMRMRMVSERIGECS</sequence>
<dbReference type="RefSeq" id="WP_160771174.1">
    <property type="nucleotide sequence ID" value="NZ_WTYV01000002.1"/>
</dbReference>
<evidence type="ECO:0000256" key="1">
    <source>
        <dbReference type="SAM" id="MobiDB-lite"/>
    </source>
</evidence>
<feature type="region of interest" description="Disordered" evidence="1">
    <location>
        <begin position="22"/>
        <end position="46"/>
    </location>
</feature>
<protein>
    <submittedName>
        <fullName evidence="3">DUF3617 family protein</fullName>
    </submittedName>
</protein>
<reference evidence="3 4" key="1">
    <citation type="submission" date="2019-12" db="EMBL/GenBank/DDBJ databases">
        <title>Genomic-based taxomic classification of the family Erythrobacteraceae.</title>
        <authorList>
            <person name="Xu L."/>
        </authorList>
    </citation>
    <scope>NUCLEOTIDE SEQUENCE [LARGE SCALE GENOMIC DNA]</scope>
    <source>
        <strain evidence="3 4">M0322</strain>
    </source>
</reference>
<organism evidence="3 4">
    <name type="scientific">Alteraurantiacibacter buctensis</name>
    <dbReference type="NCBI Taxonomy" id="1503981"/>
    <lineage>
        <taxon>Bacteria</taxon>
        <taxon>Pseudomonadati</taxon>
        <taxon>Pseudomonadota</taxon>
        <taxon>Alphaproteobacteria</taxon>
        <taxon>Sphingomonadales</taxon>
        <taxon>Erythrobacteraceae</taxon>
        <taxon>Alteraurantiacibacter</taxon>
    </lineage>
</organism>
<dbReference type="Proteomes" id="UP000466966">
    <property type="component" value="Unassembled WGS sequence"/>
</dbReference>
<dbReference type="Pfam" id="PF12276">
    <property type="entry name" value="DUF3617"/>
    <property type="match status" value="1"/>
</dbReference>
<dbReference type="InterPro" id="IPR022061">
    <property type="entry name" value="DUF3617"/>
</dbReference>